<feature type="transmembrane region" description="Helical" evidence="1">
    <location>
        <begin position="207"/>
        <end position="227"/>
    </location>
</feature>
<evidence type="ECO:0000313" key="3">
    <source>
        <dbReference type="EMBL" id="GJE87387.1"/>
    </source>
</evidence>
<proteinExistence type="predicted"/>
<dbReference type="Pfam" id="PF20151">
    <property type="entry name" value="DUF6533"/>
    <property type="match status" value="1"/>
</dbReference>
<keyword evidence="4" id="KW-1185">Reference proteome</keyword>
<sequence>MHVHRFRPRAAAEWQLSLERLMQSEDASRSLLAALAFLAWDVLITLDDEAVHIWMTPFQPLKILYLFTRYYSVLALIILNTRTLTCKGWVIIEGTSAVLLEIVVEIILILRIYAMYTANRRLLYVLVPAFVAQVTIMVASLGVSLPQVRDSPHCAEVVFPTEIIAYSISSVAFEGILVALTLCKYFIARAEGWGRAGLMTILVRDGVWAFVLLFVANLANTLFFTIAPATLAALGFPWLLAILGALGPRLILNIRREHKRALPDSLDDIEVELSPITEYAAVDIDESDEINAWSSRLSLASWKSALSSRRSSVPWGTKTV</sequence>
<feature type="transmembrane region" description="Helical" evidence="1">
    <location>
        <begin position="88"/>
        <end position="110"/>
    </location>
</feature>
<dbReference type="EMBL" id="BPQB01000006">
    <property type="protein sequence ID" value="GJE87387.1"/>
    <property type="molecule type" value="Genomic_DNA"/>
</dbReference>
<evidence type="ECO:0000313" key="4">
    <source>
        <dbReference type="Proteomes" id="UP000703269"/>
    </source>
</evidence>
<feature type="domain" description="DUF6533" evidence="2">
    <location>
        <begin position="31"/>
        <end position="73"/>
    </location>
</feature>
<dbReference type="AlphaFoldDB" id="A0A9P3LB21"/>
<dbReference type="OrthoDB" id="2637653at2759"/>
<accession>A0A9P3LB21</accession>
<feature type="transmembrane region" description="Helical" evidence="1">
    <location>
        <begin position="163"/>
        <end position="187"/>
    </location>
</feature>
<dbReference type="Proteomes" id="UP000703269">
    <property type="component" value="Unassembled WGS sequence"/>
</dbReference>
<keyword evidence="1" id="KW-1133">Transmembrane helix</keyword>
<comment type="caution">
    <text evidence="3">The sequence shown here is derived from an EMBL/GenBank/DDBJ whole genome shotgun (WGS) entry which is preliminary data.</text>
</comment>
<feature type="transmembrane region" description="Helical" evidence="1">
    <location>
        <begin position="233"/>
        <end position="252"/>
    </location>
</feature>
<dbReference type="InterPro" id="IPR045340">
    <property type="entry name" value="DUF6533"/>
</dbReference>
<reference evidence="3 4" key="1">
    <citation type="submission" date="2021-08" db="EMBL/GenBank/DDBJ databases">
        <title>Draft Genome Sequence of Phanerochaete sordida strain YK-624.</title>
        <authorList>
            <person name="Mori T."/>
            <person name="Dohra H."/>
            <person name="Suzuki T."/>
            <person name="Kawagishi H."/>
            <person name="Hirai H."/>
        </authorList>
    </citation>
    <scope>NUCLEOTIDE SEQUENCE [LARGE SCALE GENOMIC DNA]</scope>
    <source>
        <strain evidence="3 4">YK-624</strain>
    </source>
</reference>
<evidence type="ECO:0000259" key="2">
    <source>
        <dbReference type="Pfam" id="PF20151"/>
    </source>
</evidence>
<feature type="transmembrane region" description="Helical" evidence="1">
    <location>
        <begin position="122"/>
        <end position="143"/>
    </location>
</feature>
<keyword evidence="1" id="KW-0472">Membrane</keyword>
<organism evidence="3 4">
    <name type="scientific">Phanerochaete sordida</name>
    <dbReference type="NCBI Taxonomy" id="48140"/>
    <lineage>
        <taxon>Eukaryota</taxon>
        <taxon>Fungi</taxon>
        <taxon>Dikarya</taxon>
        <taxon>Basidiomycota</taxon>
        <taxon>Agaricomycotina</taxon>
        <taxon>Agaricomycetes</taxon>
        <taxon>Polyporales</taxon>
        <taxon>Phanerochaetaceae</taxon>
        <taxon>Phanerochaete</taxon>
    </lineage>
</organism>
<keyword evidence="1" id="KW-0812">Transmembrane</keyword>
<name>A0A9P3LB21_9APHY</name>
<feature type="transmembrane region" description="Helical" evidence="1">
    <location>
        <begin position="63"/>
        <end position="82"/>
    </location>
</feature>
<evidence type="ECO:0000256" key="1">
    <source>
        <dbReference type="SAM" id="Phobius"/>
    </source>
</evidence>
<gene>
    <name evidence="3" type="ORF">PsYK624_034700</name>
</gene>
<protein>
    <recommendedName>
        <fullName evidence="2">DUF6533 domain-containing protein</fullName>
    </recommendedName>
</protein>